<dbReference type="RefSeq" id="XP_025403406.1">
    <property type="nucleotide sequence ID" value="XM_025548748.1"/>
</dbReference>
<gene>
    <name evidence="2" type="ORF">BO70DRAFT_82166</name>
</gene>
<name>A0A317WX88_9EURO</name>
<evidence type="ECO:0000256" key="1">
    <source>
        <dbReference type="SAM" id="MobiDB-lite"/>
    </source>
</evidence>
<evidence type="ECO:0000313" key="3">
    <source>
        <dbReference type="Proteomes" id="UP000247233"/>
    </source>
</evidence>
<dbReference type="GeneID" id="37070985"/>
<dbReference type="Proteomes" id="UP000247233">
    <property type="component" value="Unassembled WGS sequence"/>
</dbReference>
<reference evidence="2 3" key="1">
    <citation type="submission" date="2016-12" db="EMBL/GenBank/DDBJ databases">
        <title>The genomes of Aspergillus section Nigri reveals drivers in fungal speciation.</title>
        <authorList>
            <consortium name="DOE Joint Genome Institute"/>
            <person name="Vesth T.C."/>
            <person name="Nybo J."/>
            <person name="Theobald S."/>
            <person name="Brandl J."/>
            <person name="Frisvad J.C."/>
            <person name="Nielsen K.F."/>
            <person name="Lyhne E.K."/>
            <person name="Kogle M.E."/>
            <person name="Kuo A."/>
            <person name="Riley R."/>
            <person name="Clum A."/>
            <person name="Nolan M."/>
            <person name="Lipzen A."/>
            <person name="Salamov A."/>
            <person name="Henrissat B."/>
            <person name="Wiebenga A."/>
            <person name="De Vries R.P."/>
            <person name="Grigoriev I.V."/>
            <person name="Mortensen U.H."/>
            <person name="Andersen M.R."/>
            <person name="Baker S.E."/>
        </authorList>
    </citation>
    <scope>NUCLEOTIDE SEQUENCE [LARGE SCALE GENOMIC DNA]</scope>
    <source>
        <strain evidence="2 3">CBS 117.55</strain>
    </source>
</reference>
<dbReference type="AlphaFoldDB" id="A0A317WX88"/>
<accession>A0A317WX88</accession>
<evidence type="ECO:0000313" key="2">
    <source>
        <dbReference type="EMBL" id="PWY90963.1"/>
    </source>
</evidence>
<sequence>MTRREELGSGEESEESVASQQSRRIQPVLHIPSYTGSTKPPKSSPHLVRGVSRVSCCHVVNGTNHPKKSTSRLTSHVSQARPRMQGAIRSSWTLDEGRCQARMDVLRPRLWGWMRPTLSIASRSIKRPSPPPSPPLLTGQWAVRGISRSCLTCGSL</sequence>
<protein>
    <submittedName>
        <fullName evidence="2">Uncharacterized protein</fullName>
    </submittedName>
</protein>
<comment type="caution">
    <text evidence="2">The sequence shown here is derived from an EMBL/GenBank/DDBJ whole genome shotgun (WGS) entry which is preliminary data.</text>
</comment>
<dbReference type="EMBL" id="MSFL01000002">
    <property type="protein sequence ID" value="PWY90963.1"/>
    <property type="molecule type" value="Genomic_DNA"/>
</dbReference>
<organism evidence="2 3">
    <name type="scientific">Aspergillus heteromorphus CBS 117.55</name>
    <dbReference type="NCBI Taxonomy" id="1448321"/>
    <lineage>
        <taxon>Eukaryota</taxon>
        <taxon>Fungi</taxon>
        <taxon>Dikarya</taxon>
        <taxon>Ascomycota</taxon>
        <taxon>Pezizomycotina</taxon>
        <taxon>Eurotiomycetes</taxon>
        <taxon>Eurotiomycetidae</taxon>
        <taxon>Eurotiales</taxon>
        <taxon>Aspergillaceae</taxon>
        <taxon>Aspergillus</taxon>
        <taxon>Aspergillus subgen. Circumdati</taxon>
    </lineage>
</organism>
<proteinExistence type="predicted"/>
<dbReference type="VEuPathDB" id="FungiDB:BO70DRAFT_82166"/>
<keyword evidence="3" id="KW-1185">Reference proteome</keyword>
<feature type="region of interest" description="Disordered" evidence="1">
    <location>
        <begin position="1"/>
        <end position="48"/>
    </location>
</feature>